<proteinExistence type="predicted"/>
<accession>A0A9X9QEG1</accession>
<reference evidence="1 2" key="1">
    <citation type="submission" date="2018-08" db="EMBL/GenBank/DDBJ databases">
        <authorList>
            <person name="Muller C M."/>
        </authorList>
    </citation>
    <scope>NUCLEOTIDE SEQUENCE [LARGE SCALE GENOMIC DNA]</scope>
</reference>
<dbReference type="Proteomes" id="UP000324639">
    <property type="component" value="Chromosome Bgt_-08"/>
</dbReference>
<name>A0A9X9QEG1_BLUGR</name>
<sequence>DRLLEASLKTKLIIVSKAVTCPLKIPITGVISLLLESLLNLRRTSPWRSFYNSTFTYVKCLRLDLSANLYMDSSFSRRTYSIGFMIGRDRTYARSLTSESHQ</sequence>
<feature type="non-terminal residue" evidence="1">
    <location>
        <position position="1"/>
    </location>
</feature>
<organism evidence="1 2">
    <name type="scientific">Blumeria graminis f. sp. tritici</name>
    <dbReference type="NCBI Taxonomy" id="62690"/>
    <lineage>
        <taxon>Eukaryota</taxon>
        <taxon>Fungi</taxon>
        <taxon>Dikarya</taxon>
        <taxon>Ascomycota</taxon>
        <taxon>Pezizomycotina</taxon>
        <taxon>Leotiomycetes</taxon>
        <taxon>Erysiphales</taxon>
        <taxon>Erysiphaceae</taxon>
        <taxon>Blumeria</taxon>
    </lineage>
</organism>
<evidence type="ECO:0000313" key="2">
    <source>
        <dbReference type="Proteomes" id="UP000324639"/>
    </source>
</evidence>
<dbReference type="EMBL" id="LR026991">
    <property type="protein sequence ID" value="VDB90790.1"/>
    <property type="molecule type" value="Genomic_DNA"/>
</dbReference>
<evidence type="ECO:0000313" key="1">
    <source>
        <dbReference type="EMBL" id="VDB90790.1"/>
    </source>
</evidence>
<keyword evidence="2" id="KW-1185">Reference proteome</keyword>
<protein>
    <submittedName>
        <fullName evidence="1">Bgt-50893</fullName>
    </submittedName>
</protein>
<dbReference type="AlphaFoldDB" id="A0A9X9QEG1"/>
<gene>
    <name evidence="1" type="ORF">BGT96224V316_LOCUS5843</name>
</gene>